<accession>A0A7L4ZD98</accession>
<dbReference type="EMBL" id="MK630213">
    <property type="protein sequence ID" value="QHE90140.1"/>
    <property type="molecule type" value="Genomic_DNA"/>
</dbReference>
<protein>
    <submittedName>
        <fullName evidence="1">Uncharacterized protein</fullName>
    </submittedName>
</protein>
<organism evidence="1">
    <name type="scientific">Proteus mirabilis</name>
    <dbReference type="NCBI Taxonomy" id="584"/>
    <lineage>
        <taxon>Bacteria</taxon>
        <taxon>Pseudomonadati</taxon>
        <taxon>Pseudomonadota</taxon>
        <taxon>Gammaproteobacteria</taxon>
        <taxon>Enterobacterales</taxon>
        <taxon>Morganellaceae</taxon>
        <taxon>Proteus</taxon>
    </lineage>
</organism>
<geneLocation type="plasmid" evidence="1">
    <name>pHBRJC7</name>
</geneLocation>
<sequence length="37" mass="4212">MQLHQQKGMISLSPPTICNSAPSDVTLHKIKIYHHEQ</sequence>
<name>A0A7L4ZD98_PROMI</name>
<evidence type="ECO:0000313" key="1">
    <source>
        <dbReference type="EMBL" id="QHE90140.1"/>
    </source>
</evidence>
<reference evidence="1" key="1">
    <citation type="submission" date="2019-03" db="EMBL/GenBank/DDBJ databases">
        <authorList>
            <person name="Gong L."/>
            <person name="Ge Q."/>
            <person name="Yan J."/>
            <person name="Zhang Y."/>
            <person name="Chen Y."/>
            <person name="Pan J."/>
        </authorList>
    </citation>
    <scope>NUCLEOTIDE SEQUENCE</scope>
    <source>
        <strain evidence="1">HBRJC7FQ</strain>
        <plasmid evidence="1">pHBRJC7</plasmid>
    </source>
</reference>
<dbReference type="AlphaFoldDB" id="A0A7L4ZD98"/>
<keyword evidence="1" id="KW-0614">Plasmid</keyword>
<proteinExistence type="predicted"/>